<dbReference type="EMBL" id="FNPC01000005">
    <property type="protein sequence ID" value="SDY44684.1"/>
    <property type="molecule type" value="Genomic_DNA"/>
</dbReference>
<dbReference type="Proteomes" id="UP000199079">
    <property type="component" value="Unassembled WGS sequence"/>
</dbReference>
<evidence type="ECO:0000313" key="3">
    <source>
        <dbReference type="Proteomes" id="UP000199079"/>
    </source>
</evidence>
<feature type="transmembrane region" description="Helical" evidence="1">
    <location>
        <begin position="236"/>
        <end position="254"/>
    </location>
</feature>
<protein>
    <recommendedName>
        <fullName evidence="4">PH domain-containing protein</fullName>
    </recommendedName>
</protein>
<accession>A0A1H3JZI8</accession>
<reference evidence="3" key="1">
    <citation type="submission" date="2016-10" db="EMBL/GenBank/DDBJ databases">
        <authorList>
            <person name="Varghese N."/>
            <person name="Submissions S."/>
        </authorList>
    </citation>
    <scope>NUCLEOTIDE SEQUENCE [LARGE SCALE GENOMIC DNA]</scope>
    <source>
        <strain evidence="3">DC30,IBRC 10041,KCTC 4046</strain>
    </source>
</reference>
<keyword evidence="1" id="KW-1133">Transmembrane helix</keyword>
<sequence length="286" mass="30876">MVVDERDPAALADAAAGEMEPAHLSELDGWRGTCLHDRPLMAYLRPDERPEYLLRSAGEGIEIRRPDGTTDYPDDVDDGGSTLRQFLLISDQGIHYVAGHEDGDSVRTFDYDDVVGVDREESLTTAILSITDGTGTTYRFRTNPDTSAVPAAADYVRERAPAVDPAASRAPDRTWSPLVAAGLSALFPPLGYVYTRELWVAVAALIRIVIAYVVLAVAYVIGVAIIGVILPGIGPLLYTLALVVTLVYVHVGYARETYADTVALNEGRREHGVIDDALGGFDETDG</sequence>
<evidence type="ECO:0000256" key="1">
    <source>
        <dbReference type="SAM" id="Phobius"/>
    </source>
</evidence>
<dbReference type="RefSeq" id="WP_092732844.1">
    <property type="nucleotide sequence ID" value="NZ_FNPC01000005.1"/>
</dbReference>
<name>A0A1H3JZI8_9EURY</name>
<keyword evidence="1" id="KW-0812">Transmembrane</keyword>
<evidence type="ECO:0008006" key="4">
    <source>
        <dbReference type="Google" id="ProtNLM"/>
    </source>
</evidence>
<organism evidence="2 3">
    <name type="scientific">Halopenitus persicus</name>
    <dbReference type="NCBI Taxonomy" id="1048396"/>
    <lineage>
        <taxon>Archaea</taxon>
        <taxon>Methanobacteriati</taxon>
        <taxon>Methanobacteriota</taxon>
        <taxon>Stenosarchaea group</taxon>
        <taxon>Halobacteria</taxon>
        <taxon>Halobacteriales</taxon>
        <taxon>Haloferacaceae</taxon>
        <taxon>Halopenitus</taxon>
    </lineage>
</organism>
<keyword evidence="1" id="KW-0472">Membrane</keyword>
<gene>
    <name evidence="2" type="ORF">SAMN05216564_105180</name>
</gene>
<dbReference type="OrthoDB" id="377700at2157"/>
<evidence type="ECO:0000313" key="2">
    <source>
        <dbReference type="EMBL" id="SDY44684.1"/>
    </source>
</evidence>
<feature type="transmembrane region" description="Helical" evidence="1">
    <location>
        <begin position="206"/>
        <end position="230"/>
    </location>
</feature>
<proteinExistence type="predicted"/>
<dbReference type="AlphaFoldDB" id="A0A1H3JZI8"/>
<keyword evidence="3" id="KW-1185">Reference proteome</keyword>